<protein>
    <submittedName>
        <fullName evidence="1">Uncharacterized protein</fullName>
    </submittedName>
</protein>
<gene>
    <name evidence="1" type="ORF">TSPGSL018_18132</name>
</gene>
<reference evidence="1" key="1">
    <citation type="submission" date="2014-05" db="EMBL/GenBank/DDBJ databases">
        <title>The transcriptome of the halophilic microalga Tetraselmis sp. GSL018 isolated from the Great Salt Lake, Utah.</title>
        <authorList>
            <person name="Jinkerson R.E."/>
            <person name="D'Adamo S."/>
            <person name="Posewitz M.C."/>
        </authorList>
    </citation>
    <scope>NUCLEOTIDE SEQUENCE</scope>
    <source>
        <strain evidence="1">GSL018</strain>
    </source>
</reference>
<organism evidence="1">
    <name type="scientific">Tetraselmis sp. GSL018</name>
    <dbReference type="NCBI Taxonomy" id="582737"/>
    <lineage>
        <taxon>Eukaryota</taxon>
        <taxon>Viridiplantae</taxon>
        <taxon>Chlorophyta</taxon>
        <taxon>core chlorophytes</taxon>
        <taxon>Chlorodendrophyceae</taxon>
        <taxon>Chlorodendrales</taxon>
        <taxon>Chlorodendraceae</taxon>
        <taxon>Tetraselmis</taxon>
    </lineage>
</organism>
<dbReference type="EMBL" id="GBEZ01022308">
    <property type="protein sequence ID" value="JAC64529.1"/>
    <property type="molecule type" value="Transcribed_RNA"/>
</dbReference>
<accession>A0A061R1B4</accession>
<evidence type="ECO:0000313" key="1">
    <source>
        <dbReference type="EMBL" id="JAC64529.1"/>
    </source>
</evidence>
<feature type="non-terminal residue" evidence="1">
    <location>
        <position position="1"/>
    </location>
</feature>
<name>A0A061R1B4_9CHLO</name>
<dbReference type="AlphaFoldDB" id="A0A061R1B4"/>
<proteinExistence type="predicted"/>
<sequence>STPKGKQHFPTHKKPILHIPNIVHPWLAPCLDRSLCFSKADSPTACSTHANHFKALPDDNPAEWTASTMTVRL</sequence>